<dbReference type="GO" id="GO:0009306">
    <property type="term" value="P:protein secretion"/>
    <property type="evidence" value="ECO:0007669"/>
    <property type="project" value="InterPro"/>
</dbReference>
<evidence type="ECO:0000256" key="1">
    <source>
        <dbReference type="ARBA" id="ARBA00004167"/>
    </source>
</evidence>
<evidence type="ECO:0000313" key="7">
    <source>
        <dbReference type="EMBL" id="SDE61766.1"/>
    </source>
</evidence>
<reference evidence="7 8" key="1">
    <citation type="submission" date="2016-10" db="EMBL/GenBank/DDBJ databases">
        <authorList>
            <person name="de Groot N.N."/>
        </authorList>
    </citation>
    <scope>NUCLEOTIDE SEQUENCE [LARGE SCALE GENOMIC DNA]</scope>
    <source>
        <strain evidence="8">DSM 938 / 37b4</strain>
    </source>
</reference>
<evidence type="ECO:0000313" key="8">
    <source>
        <dbReference type="Proteomes" id="UP000183812"/>
    </source>
</evidence>
<dbReference type="PANTHER" id="PTHR36985">
    <property type="entry name" value="TRANSLOCATION AND ASSEMBLY MODULE SUBUNIT TAMB"/>
    <property type="match status" value="1"/>
</dbReference>
<evidence type="ECO:0000256" key="5">
    <source>
        <dbReference type="SAM" id="SignalP"/>
    </source>
</evidence>
<dbReference type="PANTHER" id="PTHR36985:SF1">
    <property type="entry name" value="TRANSLOCATION AND ASSEMBLY MODULE SUBUNIT TAMB"/>
    <property type="match status" value="1"/>
</dbReference>
<proteinExistence type="predicted"/>
<keyword evidence="3" id="KW-1133">Transmembrane helix</keyword>
<dbReference type="OrthoDB" id="7784409at2"/>
<dbReference type="Proteomes" id="UP000183812">
    <property type="component" value="Unassembled WGS sequence"/>
</dbReference>
<dbReference type="GO" id="GO:0005886">
    <property type="term" value="C:plasma membrane"/>
    <property type="evidence" value="ECO:0007669"/>
    <property type="project" value="InterPro"/>
</dbReference>
<evidence type="ECO:0000259" key="6">
    <source>
        <dbReference type="Pfam" id="PF04357"/>
    </source>
</evidence>
<dbReference type="InterPro" id="IPR007452">
    <property type="entry name" value="TamB_C"/>
</dbReference>
<organism evidence="7 8">
    <name type="scientific">Rhodobacter capsulatus</name>
    <name type="common">Rhodopseudomonas capsulata</name>
    <dbReference type="NCBI Taxonomy" id="1061"/>
    <lineage>
        <taxon>Bacteria</taxon>
        <taxon>Pseudomonadati</taxon>
        <taxon>Pseudomonadota</taxon>
        <taxon>Alphaproteobacteria</taxon>
        <taxon>Rhodobacterales</taxon>
        <taxon>Rhodobacter group</taxon>
        <taxon>Rhodobacter</taxon>
    </lineage>
</organism>
<keyword evidence="5" id="KW-0732">Signal</keyword>
<keyword evidence="4" id="KW-0472">Membrane</keyword>
<name>A0A1G7EE73_RHOCA</name>
<comment type="subcellular location">
    <subcellularLocation>
        <location evidence="1">Membrane</location>
        <topology evidence="1">Single-pass membrane protein</topology>
    </subcellularLocation>
</comment>
<dbReference type="Pfam" id="PF04357">
    <property type="entry name" value="TamB"/>
    <property type="match status" value="1"/>
</dbReference>
<dbReference type="RefSeq" id="WP_074552861.1">
    <property type="nucleotide sequence ID" value="NZ_CP119563.1"/>
</dbReference>
<dbReference type="AlphaFoldDB" id="A0A1G7EE73"/>
<evidence type="ECO:0000256" key="4">
    <source>
        <dbReference type="ARBA" id="ARBA00023136"/>
    </source>
</evidence>
<evidence type="ECO:0000256" key="3">
    <source>
        <dbReference type="ARBA" id="ARBA00022989"/>
    </source>
</evidence>
<protein>
    <submittedName>
        <fullName evidence="7">Autotransporter secretion inner membrane protein TamB</fullName>
    </submittedName>
</protein>
<accession>A0A1G7EE73</accession>
<feature type="domain" description="Translocation and assembly module TamB C-terminal" evidence="6">
    <location>
        <begin position="819"/>
        <end position="1166"/>
    </location>
</feature>
<dbReference type="EMBL" id="FNAY01000002">
    <property type="protein sequence ID" value="SDE61766.1"/>
    <property type="molecule type" value="Genomic_DNA"/>
</dbReference>
<feature type="signal peptide" evidence="5">
    <location>
        <begin position="1"/>
        <end position="17"/>
    </location>
</feature>
<keyword evidence="2" id="KW-0812">Transmembrane</keyword>
<feature type="chain" id="PRO_5010201400" evidence="5">
    <location>
        <begin position="18"/>
        <end position="1166"/>
    </location>
</feature>
<gene>
    <name evidence="7" type="ORF">SAMN04244550_00744</name>
</gene>
<evidence type="ECO:0000256" key="2">
    <source>
        <dbReference type="ARBA" id="ARBA00022692"/>
    </source>
</evidence>
<sequence>MRWLVILLLLLPLPALAQEADPAQTERDRSYLTGLIEDNLSGTGREIRLEGFRGALSSRASFDTLTIADDQGVWLTLRNGAVTWDRAALLLGKISVEELSAAEIELPRLPVAPPQETPPEAKPFSLPKLPVAVEIGSVKVEKLILGAPVLGQAAEFQLEGSLRLSGGDGETELAATRTDGPKGRFALRASYVEDSRALLLDMLLTEAQDGIASGLIGLPGRPSLTLSMSGLGSLEDFKADVLLGTAGVSRITGTVALSGKNDVRTVAASLGGDVAALLPEDYRGFFGPETRLDFLGERSTTGMLRLRQLDLRGQAVSLSGGLDLRPDGLPDRFDLTAKLGLETGEPVVLPLAGDPISLRGGEVKLRYDRATGEGWSLVSDLTGLARGADLLDRLSLSGSGRIGPQTVGGALTLIATGIAPADKALAEALGPFVSGKLQFYWQKGHPLTVPGLTLGSRDFTARGRFALGEDLAVSGHLEADHRKLASLSALAGRALSGTVSADLQGRYVLSSGAFDAEADLDATDLHLDQAQADALLAGRAQILLSAARDDKGLTLRQLAADAGGASLQASGRISSSDSTLSARLQAPNLGRLGAGYGGAVAFDAKLTGPLNARRISVSGTGRNMALPQTDLNRILAGQSQFALNLLQAEGAFHLADLSLSTPQLSASAKPRKDQSKVFDLSTRLANVALLAPGFPGPLAISGSLTDQGARYGLDLRGTGPGGTQATVKGTIAADASSVDLAISGRAETALANSFLEPQSVQGPLTFDLALKGKPGLAALSGQVMGSNLRVAAPTLGQALSDVDLQAKLSNGTAQLLGQGSFAGGGGLSLSGPVGLTGPFPAKLALVLDRARLRDPELYDTRVSGKLAINGGLTGALRISGALTLEETELRIPAGGLGGAGSIPAITHRHEPGAVHQTRLRAGLVETAKAAKGGGRAIALDVTVSAPQQIFVRGRGLDAELGGQLRVTGTTAQIVPVGQFSLIRGRLDVLGKRFDLTEGQVALQGALVPWVMFQATTSQEDLDIALTLEGAATEPRLTITSAPDLPEEEVLARLLFNKGLTTLSPLQAAQLASAVATLAGKGGDGIVSKLRQGFGLDDLDVGTDDSGNATVKAGKYLAKNVYSDVSVDSSGQAEVTLNLDITKQITAKASVGSAGDSSLGVFFEKDY</sequence>